<name>A0A9D4IKA2_DREPO</name>
<dbReference type="AlphaFoldDB" id="A0A9D4IKA2"/>
<sequence length="156" mass="17312">MSGTSSEIQYLNNILYERAVACGIEVSTEKSKILLNSTTNISAINDEKLEEVTSFKYLGATLPKVPNKNYQGDRSNGQTEQVVDEQFDQLLQQAQDQQVPRSLHPTVRLRGLGTLHADTCWAPRAPTGDRQTTKAFFVSTPHQGRLSVQDCSPKFA</sequence>
<gene>
    <name evidence="1" type="ORF">DPMN_176146</name>
</gene>
<reference evidence="1" key="1">
    <citation type="journal article" date="2019" name="bioRxiv">
        <title>The Genome of the Zebra Mussel, Dreissena polymorpha: A Resource for Invasive Species Research.</title>
        <authorList>
            <person name="McCartney M.A."/>
            <person name="Auch B."/>
            <person name="Kono T."/>
            <person name="Mallez S."/>
            <person name="Zhang Y."/>
            <person name="Obille A."/>
            <person name="Becker A."/>
            <person name="Abrahante J.E."/>
            <person name="Garbe J."/>
            <person name="Badalamenti J.P."/>
            <person name="Herman A."/>
            <person name="Mangelson H."/>
            <person name="Liachko I."/>
            <person name="Sullivan S."/>
            <person name="Sone E.D."/>
            <person name="Koren S."/>
            <person name="Silverstein K.A.T."/>
            <person name="Beckman K.B."/>
            <person name="Gohl D.M."/>
        </authorList>
    </citation>
    <scope>NUCLEOTIDE SEQUENCE</scope>
    <source>
        <strain evidence="1">Duluth1</strain>
        <tissue evidence="1">Whole animal</tissue>
    </source>
</reference>
<reference evidence="1" key="2">
    <citation type="submission" date="2020-11" db="EMBL/GenBank/DDBJ databases">
        <authorList>
            <person name="McCartney M.A."/>
            <person name="Auch B."/>
            <person name="Kono T."/>
            <person name="Mallez S."/>
            <person name="Becker A."/>
            <person name="Gohl D.M."/>
            <person name="Silverstein K.A.T."/>
            <person name="Koren S."/>
            <person name="Bechman K.B."/>
            <person name="Herman A."/>
            <person name="Abrahante J.E."/>
            <person name="Garbe J."/>
        </authorList>
    </citation>
    <scope>NUCLEOTIDE SEQUENCE</scope>
    <source>
        <strain evidence="1">Duluth1</strain>
        <tissue evidence="1">Whole animal</tissue>
    </source>
</reference>
<dbReference type="EMBL" id="JAIWYP010000009">
    <property type="protein sequence ID" value="KAH3774753.1"/>
    <property type="molecule type" value="Genomic_DNA"/>
</dbReference>
<evidence type="ECO:0000313" key="1">
    <source>
        <dbReference type="EMBL" id="KAH3774753.1"/>
    </source>
</evidence>
<protein>
    <recommendedName>
        <fullName evidence="3">Reverse transcriptase</fullName>
    </recommendedName>
</protein>
<organism evidence="1 2">
    <name type="scientific">Dreissena polymorpha</name>
    <name type="common">Zebra mussel</name>
    <name type="synonym">Mytilus polymorpha</name>
    <dbReference type="NCBI Taxonomy" id="45954"/>
    <lineage>
        <taxon>Eukaryota</taxon>
        <taxon>Metazoa</taxon>
        <taxon>Spiralia</taxon>
        <taxon>Lophotrochozoa</taxon>
        <taxon>Mollusca</taxon>
        <taxon>Bivalvia</taxon>
        <taxon>Autobranchia</taxon>
        <taxon>Heteroconchia</taxon>
        <taxon>Euheterodonta</taxon>
        <taxon>Imparidentia</taxon>
        <taxon>Neoheterodontei</taxon>
        <taxon>Myida</taxon>
        <taxon>Dreissenoidea</taxon>
        <taxon>Dreissenidae</taxon>
        <taxon>Dreissena</taxon>
    </lineage>
</organism>
<proteinExistence type="predicted"/>
<dbReference type="Proteomes" id="UP000828390">
    <property type="component" value="Unassembled WGS sequence"/>
</dbReference>
<comment type="caution">
    <text evidence="1">The sequence shown here is derived from an EMBL/GenBank/DDBJ whole genome shotgun (WGS) entry which is preliminary data.</text>
</comment>
<evidence type="ECO:0008006" key="3">
    <source>
        <dbReference type="Google" id="ProtNLM"/>
    </source>
</evidence>
<accession>A0A9D4IKA2</accession>
<evidence type="ECO:0000313" key="2">
    <source>
        <dbReference type="Proteomes" id="UP000828390"/>
    </source>
</evidence>
<keyword evidence="2" id="KW-1185">Reference proteome</keyword>